<organism evidence="2 3">
    <name type="scientific">Neocucurbitaria cava</name>
    <dbReference type="NCBI Taxonomy" id="798079"/>
    <lineage>
        <taxon>Eukaryota</taxon>
        <taxon>Fungi</taxon>
        <taxon>Dikarya</taxon>
        <taxon>Ascomycota</taxon>
        <taxon>Pezizomycotina</taxon>
        <taxon>Dothideomycetes</taxon>
        <taxon>Pleosporomycetidae</taxon>
        <taxon>Pleosporales</taxon>
        <taxon>Pleosporineae</taxon>
        <taxon>Cucurbitariaceae</taxon>
        <taxon>Neocucurbitaria</taxon>
    </lineage>
</organism>
<evidence type="ECO:0000313" key="3">
    <source>
        <dbReference type="Proteomes" id="UP001140560"/>
    </source>
</evidence>
<accession>A0A9W8YDV8</accession>
<reference evidence="2" key="1">
    <citation type="submission" date="2022-10" db="EMBL/GenBank/DDBJ databases">
        <title>Tapping the CABI collections for fungal endophytes: first genome assemblies for Collariella, Neodidymelliopsis, Ascochyta clinopodiicola, Didymella pomorum, Didymosphaeria variabile, Neocosmospora piperis and Neocucurbitaria cava.</title>
        <authorList>
            <person name="Hill R."/>
        </authorList>
    </citation>
    <scope>NUCLEOTIDE SEQUENCE</scope>
    <source>
        <strain evidence="2">IMI 356814</strain>
    </source>
</reference>
<sequence>MAPMSRPTLIRNESMQKYMLLSAQKEALQRRMALEIPFNKPMAASSPEFQSLSSSPTWSPKYSSPYPPPTDPITIGSRTSMAPRNSIDDTHTEESHKLSEINHQIVATLTELLNTESVRSDDRHRAWIQERLMEAEHQIRRERRRHSSQSSNAERDFATSIAHQLELGLNTSKTWA</sequence>
<keyword evidence="3" id="KW-1185">Reference proteome</keyword>
<evidence type="ECO:0000256" key="1">
    <source>
        <dbReference type="SAM" id="MobiDB-lite"/>
    </source>
</evidence>
<dbReference type="AlphaFoldDB" id="A0A9W8YDV8"/>
<dbReference type="OrthoDB" id="4509729at2759"/>
<evidence type="ECO:0000313" key="2">
    <source>
        <dbReference type="EMBL" id="KAJ4375250.1"/>
    </source>
</evidence>
<comment type="caution">
    <text evidence="2">The sequence shown here is derived from an EMBL/GenBank/DDBJ whole genome shotgun (WGS) entry which is preliminary data.</text>
</comment>
<dbReference type="EMBL" id="JAPEUY010000003">
    <property type="protein sequence ID" value="KAJ4375250.1"/>
    <property type="molecule type" value="Genomic_DNA"/>
</dbReference>
<protein>
    <submittedName>
        <fullName evidence="2">Uncharacterized protein</fullName>
    </submittedName>
</protein>
<feature type="compositionally biased region" description="Basic and acidic residues" evidence="1">
    <location>
        <begin position="86"/>
        <end position="98"/>
    </location>
</feature>
<dbReference type="Proteomes" id="UP001140560">
    <property type="component" value="Unassembled WGS sequence"/>
</dbReference>
<proteinExistence type="predicted"/>
<name>A0A9W8YDV8_9PLEO</name>
<gene>
    <name evidence="2" type="ORF">N0V83_002336</name>
</gene>
<feature type="region of interest" description="Disordered" evidence="1">
    <location>
        <begin position="43"/>
        <end position="98"/>
    </location>
</feature>
<feature type="compositionally biased region" description="Low complexity" evidence="1">
    <location>
        <begin position="45"/>
        <end position="64"/>
    </location>
</feature>